<evidence type="ECO:0000256" key="1">
    <source>
        <dbReference type="SAM" id="SignalP"/>
    </source>
</evidence>
<feature type="chain" id="PRO_5038374310" description="BIG2 domain-containing protein" evidence="1">
    <location>
        <begin position="21"/>
        <end position="220"/>
    </location>
</feature>
<dbReference type="Gene3D" id="2.60.40.1080">
    <property type="match status" value="1"/>
</dbReference>
<gene>
    <name evidence="2" type="ORF">IAB88_03425</name>
</gene>
<evidence type="ECO:0000313" key="3">
    <source>
        <dbReference type="Proteomes" id="UP000823598"/>
    </source>
</evidence>
<dbReference type="Proteomes" id="UP000823598">
    <property type="component" value="Unassembled WGS sequence"/>
</dbReference>
<reference evidence="2" key="1">
    <citation type="submission" date="2020-10" db="EMBL/GenBank/DDBJ databases">
        <authorList>
            <person name="Gilroy R."/>
        </authorList>
    </citation>
    <scope>NUCLEOTIDE SEQUENCE</scope>
    <source>
        <strain evidence="2">6919</strain>
    </source>
</reference>
<feature type="signal peptide" evidence="1">
    <location>
        <begin position="1"/>
        <end position="20"/>
    </location>
</feature>
<organism evidence="2 3">
    <name type="scientific">Candidatus Limisoma faecipullorum</name>
    <dbReference type="NCBI Taxonomy" id="2840854"/>
    <lineage>
        <taxon>Bacteria</taxon>
        <taxon>Pseudomonadati</taxon>
        <taxon>Bacteroidota</taxon>
        <taxon>Bacteroidia</taxon>
        <taxon>Bacteroidales</taxon>
        <taxon>Candidatus Limisoma</taxon>
    </lineage>
</organism>
<keyword evidence="1" id="KW-0732">Signal</keyword>
<evidence type="ECO:0008006" key="4">
    <source>
        <dbReference type="Google" id="ProtNLM"/>
    </source>
</evidence>
<protein>
    <recommendedName>
        <fullName evidence="4">BIG2 domain-containing protein</fullName>
    </recommendedName>
</protein>
<dbReference type="EMBL" id="JADIMC010000039">
    <property type="protein sequence ID" value="MBO8476027.1"/>
    <property type="molecule type" value="Genomic_DNA"/>
</dbReference>
<proteinExistence type="predicted"/>
<dbReference type="PROSITE" id="PS51257">
    <property type="entry name" value="PROKAR_LIPOPROTEIN"/>
    <property type="match status" value="1"/>
</dbReference>
<reference evidence="2" key="2">
    <citation type="journal article" date="2021" name="PeerJ">
        <title>Extensive microbial diversity within the chicken gut microbiome revealed by metagenomics and culture.</title>
        <authorList>
            <person name="Gilroy R."/>
            <person name="Ravi A."/>
            <person name="Getino M."/>
            <person name="Pursley I."/>
            <person name="Horton D.L."/>
            <person name="Alikhan N.F."/>
            <person name="Baker D."/>
            <person name="Gharbi K."/>
            <person name="Hall N."/>
            <person name="Watson M."/>
            <person name="Adriaenssens E.M."/>
            <person name="Foster-Nyarko E."/>
            <person name="Jarju S."/>
            <person name="Secka A."/>
            <person name="Antonio M."/>
            <person name="Oren A."/>
            <person name="Chaudhuri R.R."/>
            <person name="La Ragione R."/>
            <person name="Hildebrand F."/>
            <person name="Pallen M.J."/>
        </authorList>
    </citation>
    <scope>NUCLEOTIDE SEQUENCE</scope>
    <source>
        <strain evidence="2">6919</strain>
    </source>
</reference>
<evidence type="ECO:0000313" key="2">
    <source>
        <dbReference type="EMBL" id="MBO8476027.1"/>
    </source>
</evidence>
<name>A0A9D9NJV1_9BACT</name>
<dbReference type="AlphaFoldDB" id="A0A9D9NJV1"/>
<accession>A0A9D9NJV1</accession>
<comment type="caution">
    <text evidence="2">The sequence shown here is derived from an EMBL/GenBank/DDBJ whole genome shotgun (WGS) entry which is preliminary data.</text>
</comment>
<sequence>MKNSYLIALVLPLIMLSACGDDESLTVVSPKQISLHKGEQSQIEVISESPVRYGSMDDFHASVDDNGLITANYVGDTRIGVKNGSGQDYVDVKVIPVSTMLIEPYHSDFTIRKDIIIKMYGDGYAINGNTITYQLSKMGASASFTFSFAGEKDVLQASEVALAQGTEIAEVEYFLGERYKPVDGEERLYQDTMDGGAGTVYVRLKETGDGVITITYSTSR</sequence>